<dbReference type="EMBL" id="SPOF01000058">
    <property type="protein sequence ID" value="TIB08485.1"/>
    <property type="molecule type" value="Genomic_DNA"/>
</dbReference>
<dbReference type="Pfam" id="PF01399">
    <property type="entry name" value="PCI"/>
    <property type="match status" value="1"/>
</dbReference>
<dbReference type="GO" id="GO:0003690">
    <property type="term" value="F:double-stranded DNA binding"/>
    <property type="evidence" value="ECO:0007669"/>
    <property type="project" value="InterPro"/>
</dbReference>
<dbReference type="GO" id="GO:0003723">
    <property type="term" value="F:RNA binding"/>
    <property type="evidence" value="ECO:0007669"/>
    <property type="project" value="InterPro"/>
</dbReference>
<dbReference type="GO" id="GO:0000973">
    <property type="term" value="P:post-transcriptional tethering of RNA polymerase II gene DNA at nuclear periphery"/>
    <property type="evidence" value="ECO:0007669"/>
    <property type="project" value="TreeGrafter"/>
</dbReference>
<sequence>MSTEIINFQEAVKESRRRSDADSLAHLFSAVDLPNRAYLANAVDRLDGRMRETLTRTQRSPFDAMCVYHAFAVHARYNQHHTLAFQHQHTLAQEFIRFFQPHGSSFDLKCLYTISRDLRTLARRADEECTQTHRKPYALDECARFLNKAFTACIQHKSAGRESKRWGVYYVIGLVFKTYFEINALSLCKNILRAVAAMKDLMPLHTYPKAHQVTFKYYTGVLAFLDDKFDKGNEDLTYALERTPVKYHRNQELILTHLIPLRLMQGDLPSPHLLGTFPALHTLYHPFVNALQTGNVKQFDEALVHGERRLVESGTYGVVERVREVCLRGLFKKVWLLNKKAKIIDIALFRIALSVSGVYIETAEVECLLAGMIFKGYMKGYIAHQQQKVVLSDFLANKPHPFPPVKSVRRAMVELPLYSAAGQAFAEMSSSSSAGNGNNCSNYDNDAAIGYGEFSAISTPPSSPPSFLQTNSSPRSTAKRDILAGYHKILQATQSVIDASNYDALDDDELEWVKMEHAHVAHKAQLYSQRLQTESSVMSALQALSSSLGSGGLNTAQHTAQLTQSSQKVDNLEKVLSRHRSRLLHLQSQLLHHQAGVLARFIQSKQLLQKQNTSPIPHSSHFHANNDRASRFESVGENQGEDVESESDMHPHTQISHLQAQLAEERHANAALRQQLERSHATVIEKTDHTHTLQSRLQSSLDEFSAVVSTRDTLTGGVGALGGVLDAHRITYVHDPHNPLHSLSSVTAAIDAELARVRKAEAHCHGELASLREQCANGEKHTKQLEDTLKSQSSDMDHHWNATRGMESEFKQHISMLERQLEMRQQASQTFYKDSNASYEQELRGRENEKTKVEDKGKERHSRGASASTSTSTSTSTSIPAAMTEDRLSTETLGLVVRGLWNAIPSPITQRSPSHPLIVSTSPTLSQPDIETLKQVLQRSKERHSDRFSLSAFTARVKTLVSDNRHFIERILLNAETANLYKSNAEKAHKLALDFKMALEAYKKQVVDLQTSLSHAAKKDGEIRKECQVLREELTQMEKELDAQRKSGEIDSLRLSLAHREDDIQAFKQMQMDKSLGMLDELNSLQTEVADLRQKLRQKGD</sequence>
<feature type="compositionally biased region" description="Low complexity" evidence="3">
    <location>
        <begin position="865"/>
        <end position="878"/>
    </location>
</feature>
<feature type="coiled-coil region" evidence="2">
    <location>
        <begin position="999"/>
        <end position="1047"/>
    </location>
</feature>
<gene>
    <name evidence="5" type="ORF">E3P90_03678</name>
</gene>
<evidence type="ECO:0000313" key="5">
    <source>
        <dbReference type="EMBL" id="TIB08485.1"/>
    </source>
</evidence>
<evidence type="ECO:0000259" key="4">
    <source>
        <dbReference type="PROSITE" id="PS50250"/>
    </source>
</evidence>
<feature type="compositionally biased region" description="Basic and acidic residues" evidence="3">
    <location>
        <begin position="841"/>
        <end position="858"/>
    </location>
</feature>
<dbReference type="InterPro" id="IPR045114">
    <property type="entry name" value="Csn12-like"/>
</dbReference>
<dbReference type="PANTHER" id="PTHR12732">
    <property type="entry name" value="UNCHARACTERIZED PROTEASOME COMPONENT REGION PCI-CONTAINING"/>
    <property type="match status" value="1"/>
</dbReference>
<dbReference type="GO" id="GO:0006368">
    <property type="term" value="P:transcription elongation by RNA polymerase II"/>
    <property type="evidence" value="ECO:0007669"/>
    <property type="project" value="TreeGrafter"/>
</dbReference>
<dbReference type="Proteomes" id="UP000306954">
    <property type="component" value="Unassembled WGS sequence"/>
</dbReference>
<reference evidence="5 6" key="1">
    <citation type="submission" date="2019-03" db="EMBL/GenBank/DDBJ databases">
        <title>Sequencing 23 genomes of Wallemia ichthyophaga.</title>
        <authorList>
            <person name="Gostincar C."/>
        </authorList>
    </citation>
    <scope>NUCLEOTIDE SEQUENCE [LARGE SCALE GENOMIC DNA]</scope>
    <source>
        <strain evidence="5 6">EXF-8621</strain>
    </source>
</reference>
<evidence type="ECO:0000256" key="3">
    <source>
        <dbReference type="SAM" id="MobiDB-lite"/>
    </source>
</evidence>
<feature type="coiled-coil region" evidence="2">
    <location>
        <begin position="562"/>
        <end position="589"/>
    </location>
</feature>
<dbReference type="Gene3D" id="1.10.10.10">
    <property type="entry name" value="Winged helix-like DNA-binding domain superfamily/Winged helix DNA-binding domain"/>
    <property type="match status" value="1"/>
</dbReference>
<keyword evidence="2" id="KW-0175">Coiled coil</keyword>
<dbReference type="InterPro" id="IPR000717">
    <property type="entry name" value="PCI_dom"/>
</dbReference>
<feature type="domain" description="PCI" evidence="4">
    <location>
        <begin position="213"/>
        <end position="396"/>
    </location>
</feature>
<dbReference type="GO" id="GO:0016973">
    <property type="term" value="P:poly(A)+ mRNA export from nucleus"/>
    <property type="evidence" value="ECO:0007669"/>
    <property type="project" value="TreeGrafter"/>
</dbReference>
<accession>A0A4T0JCI2</accession>
<evidence type="ECO:0000313" key="6">
    <source>
        <dbReference type="Proteomes" id="UP000306954"/>
    </source>
</evidence>
<dbReference type="Pfam" id="PF15456">
    <property type="entry name" value="Uds1"/>
    <property type="match status" value="1"/>
</dbReference>
<comment type="similarity">
    <text evidence="1">Belongs to the CSN12 family.</text>
</comment>
<dbReference type="InterPro" id="IPR029191">
    <property type="entry name" value="Uds1"/>
</dbReference>
<dbReference type="AlphaFoldDB" id="A0A4T0JCI2"/>
<dbReference type="SMART" id="SM00753">
    <property type="entry name" value="PAM"/>
    <property type="match status" value="1"/>
</dbReference>
<proteinExistence type="inferred from homology"/>
<evidence type="ECO:0000256" key="1">
    <source>
        <dbReference type="ARBA" id="ARBA00025771"/>
    </source>
</evidence>
<protein>
    <recommendedName>
        <fullName evidence="4">PCI domain-containing protein</fullName>
    </recommendedName>
</protein>
<dbReference type="PROSITE" id="PS50250">
    <property type="entry name" value="PCI"/>
    <property type="match status" value="1"/>
</dbReference>
<feature type="region of interest" description="Disordered" evidence="3">
    <location>
        <begin position="832"/>
        <end position="884"/>
    </location>
</feature>
<organism evidence="5 6">
    <name type="scientific">Wallemia ichthyophaga</name>
    <dbReference type="NCBI Taxonomy" id="245174"/>
    <lineage>
        <taxon>Eukaryota</taxon>
        <taxon>Fungi</taxon>
        <taxon>Dikarya</taxon>
        <taxon>Basidiomycota</taxon>
        <taxon>Wallemiomycotina</taxon>
        <taxon>Wallemiomycetes</taxon>
        <taxon>Wallemiales</taxon>
        <taxon>Wallemiaceae</taxon>
        <taxon>Wallemia</taxon>
    </lineage>
</organism>
<name>A0A4T0JCI2_WALIC</name>
<dbReference type="InterPro" id="IPR036388">
    <property type="entry name" value="WH-like_DNA-bd_sf"/>
</dbReference>
<dbReference type="PANTHER" id="PTHR12732:SF0">
    <property type="entry name" value="PCI DOMAIN-CONTAINING PROTEIN 2"/>
    <property type="match status" value="1"/>
</dbReference>
<feature type="region of interest" description="Disordered" evidence="3">
    <location>
        <begin position="631"/>
        <end position="652"/>
    </location>
</feature>
<comment type="caution">
    <text evidence="5">The sequence shown here is derived from an EMBL/GenBank/DDBJ whole genome shotgun (WGS) entry which is preliminary data.</text>
</comment>
<evidence type="ECO:0000256" key="2">
    <source>
        <dbReference type="SAM" id="Coils"/>
    </source>
</evidence>
<dbReference type="GO" id="GO:0070390">
    <property type="term" value="C:transcription export complex 2"/>
    <property type="evidence" value="ECO:0007669"/>
    <property type="project" value="TreeGrafter"/>
</dbReference>